<organism evidence="8 9">
    <name type="scientific">Microthyrium microscopicum</name>
    <dbReference type="NCBI Taxonomy" id="703497"/>
    <lineage>
        <taxon>Eukaryota</taxon>
        <taxon>Fungi</taxon>
        <taxon>Dikarya</taxon>
        <taxon>Ascomycota</taxon>
        <taxon>Pezizomycotina</taxon>
        <taxon>Dothideomycetes</taxon>
        <taxon>Dothideomycetes incertae sedis</taxon>
        <taxon>Microthyriales</taxon>
        <taxon>Microthyriaceae</taxon>
        <taxon>Microthyrium</taxon>
    </lineage>
</organism>
<feature type="transmembrane region" description="Helical" evidence="6">
    <location>
        <begin position="474"/>
        <end position="494"/>
    </location>
</feature>
<feature type="transmembrane region" description="Helical" evidence="6">
    <location>
        <begin position="260"/>
        <end position="282"/>
    </location>
</feature>
<dbReference type="Proteomes" id="UP000799302">
    <property type="component" value="Unassembled WGS sequence"/>
</dbReference>
<evidence type="ECO:0000256" key="5">
    <source>
        <dbReference type="SAM" id="MobiDB-lite"/>
    </source>
</evidence>
<evidence type="ECO:0000256" key="3">
    <source>
        <dbReference type="ARBA" id="ARBA00022989"/>
    </source>
</evidence>
<feature type="transmembrane region" description="Helical" evidence="6">
    <location>
        <begin position="412"/>
        <end position="434"/>
    </location>
</feature>
<dbReference type="Gene3D" id="1.20.1250.20">
    <property type="entry name" value="MFS general substrate transporter like domains"/>
    <property type="match status" value="2"/>
</dbReference>
<dbReference type="AlphaFoldDB" id="A0A6A6UKG6"/>
<sequence length="502" mass="53195">MSTQAFGAFFDVESAPVKGPELARTKASAVPTAVELEEYTTGGQYNGPVAPIHETESQYTFSARDTPGTGTQTPARLNNPSGTMPPGQHDVSYIVPTFNDPPMNKWRVLACCLVYFTNGMNDAAPGALIPYMEKHYHVGYAIVSLIFVSQAIGFIGAAFFNDALKSKIGQAKTLIFSELIKVLAFTLIAITPPYPVVVVAFFLLGWAMAINLALINVFLANLAGSTTILGLSQGMYGVGGTIGPFIATTLVSHGSIWSRFYLITLAFSTVGAAVAGITFHGIESEPGQSLHAALERTASQQRAANPPKRTLLVQALRDRVTPFGALFTFAYQGAEVAISGWVISFLIAERGGDPAKVGYATAGFWGGITLGRFTLAPLSAKYDQKRFIHALGLAAIAFQLLVWLVPNVIGDSVAVAMVGFVLGPIAPCSVAYFVRLLPRGLHTTAIGFISSAGSSGGAAAPFLTGLVAQAKGTWVLHPICIGLFVLMGTCWYCLPTVEKRSE</sequence>
<evidence type="ECO:0000256" key="6">
    <source>
        <dbReference type="SAM" id="Phobius"/>
    </source>
</evidence>
<evidence type="ECO:0000259" key="7">
    <source>
        <dbReference type="PROSITE" id="PS50850"/>
    </source>
</evidence>
<dbReference type="PANTHER" id="PTHR23514:SF6">
    <property type="entry name" value="MAJOR FACILITATOR SUPERFAMILY (MFS) PROFILE DOMAIN-CONTAINING PROTEIN"/>
    <property type="match status" value="1"/>
</dbReference>
<dbReference type="InterPro" id="IPR051788">
    <property type="entry name" value="MFS_Transporter"/>
</dbReference>
<feature type="domain" description="Major facilitator superfamily (MFS) profile" evidence="7">
    <location>
        <begin position="107"/>
        <end position="502"/>
    </location>
</feature>
<name>A0A6A6UKG6_9PEZI</name>
<dbReference type="SUPFAM" id="SSF103473">
    <property type="entry name" value="MFS general substrate transporter"/>
    <property type="match status" value="1"/>
</dbReference>
<keyword evidence="2 6" id="KW-0812">Transmembrane</keyword>
<feature type="region of interest" description="Disordered" evidence="5">
    <location>
        <begin position="62"/>
        <end position="86"/>
    </location>
</feature>
<evidence type="ECO:0000256" key="4">
    <source>
        <dbReference type="ARBA" id="ARBA00023136"/>
    </source>
</evidence>
<reference evidence="8" key="1">
    <citation type="journal article" date="2020" name="Stud. Mycol.">
        <title>101 Dothideomycetes genomes: a test case for predicting lifestyles and emergence of pathogens.</title>
        <authorList>
            <person name="Haridas S."/>
            <person name="Albert R."/>
            <person name="Binder M."/>
            <person name="Bloem J."/>
            <person name="Labutti K."/>
            <person name="Salamov A."/>
            <person name="Andreopoulos B."/>
            <person name="Baker S."/>
            <person name="Barry K."/>
            <person name="Bills G."/>
            <person name="Bluhm B."/>
            <person name="Cannon C."/>
            <person name="Castanera R."/>
            <person name="Culley D."/>
            <person name="Daum C."/>
            <person name="Ezra D."/>
            <person name="Gonzalez J."/>
            <person name="Henrissat B."/>
            <person name="Kuo A."/>
            <person name="Liang C."/>
            <person name="Lipzen A."/>
            <person name="Lutzoni F."/>
            <person name="Magnuson J."/>
            <person name="Mondo S."/>
            <person name="Nolan M."/>
            <person name="Ohm R."/>
            <person name="Pangilinan J."/>
            <person name="Park H.-J."/>
            <person name="Ramirez L."/>
            <person name="Alfaro M."/>
            <person name="Sun H."/>
            <person name="Tritt A."/>
            <person name="Yoshinaga Y."/>
            <person name="Zwiers L.-H."/>
            <person name="Turgeon B."/>
            <person name="Goodwin S."/>
            <person name="Spatafora J."/>
            <person name="Crous P."/>
            <person name="Grigoriev I."/>
        </authorList>
    </citation>
    <scope>NUCLEOTIDE SEQUENCE</scope>
    <source>
        <strain evidence="8">CBS 115976</strain>
    </source>
</reference>
<dbReference type="FunFam" id="1.20.1250.20:FF:000286">
    <property type="entry name" value="MFS efflux transporter"/>
    <property type="match status" value="1"/>
</dbReference>
<dbReference type="Pfam" id="PF07690">
    <property type="entry name" value="MFS_1"/>
    <property type="match status" value="1"/>
</dbReference>
<evidence type="ECO:0000313" key="9">
    <source>
        <dbReference type="Proteomes" id="UP000799302"/>
    </source>
</evidence>
<dbReference type="InterPro" id="IPR011701">
    <property type="entry name" value="MFS"/>
</dbReference>
<evidence type="ECO:0000313" key="8">
    <source>
        <dbReference type="EMBL" id="KAF2672216.1"/>
    </source>
</evidence>
<feature type="transmembrane region" description="Helical" evidence="6">
    <location>
        <begin position="196"/>
        <end position="222"/>
    </location>
</feature>
<protein>
    <submittedName>
        <fullName evidence="8">MFS general substrate transporter</fullName>
    </submittedName>
</protein>
<keyword evidence="9" id="KW-1185">Reference proteome</keyword>
<proteinExistence type="predicted"/>
<feature type="transmembrane region" description="Helical" evidence="6">
    <location>
        <begin position="446"/>
        <end position="468"/>
    </location>
</feature>
<feature type="transmembrane region" description="Helical" evidence="6">
    <location>
        <begin position="387"/>
        <end position="406"/>
    </location>
</feature>
<feature type="transmembrane region" description="Helical" evidence="6">
    <location>
        <begin position="173"/>
        <end position="190"/>
    </location>
</feature>
<dbReference type="OrthoDB" id="413079at2759"/>
<keyword evidence="4 6" id="KW-0472">Membrane</keyword>
<keyword evidence="3 6" id="KW-1133">Transmembrane helix</keyword>
<dbReference type="PROSITE" id="PS50850">
    <property type="entry name" value="MFS"/>
    <property type="match status" value="1"/>
</dbReference>
<feature type="transmembrane region" description="Helical" evidence="6">
    <location>
        <begin position="357"/>
        <end position="375"/>
    </location>
</feature>
<feature type="transmembrane region" description="Helical" evidence="6">
    <location>
        <begin position="138"/>
        <end position="161"/>
    </location>
</feature>
<dbReference type="FunFam" id="1.20.1250.20:FF:000308">
    <property type="entry name" value="MFS efflux transporter"/>
    <property type="match status" value="1"/>
</dbReference>
<evidence type="ECO:0000256" key="1">
    <source>
        <dbReference type="ARBA" id="ARBA00004141"/>
    </source>
</evidence>
<feature type="compositionally biased region" description="Polar residues" evidence="5">
    <location>
        <begin position="62"/>
        <end position="82"/>
    </location>
</feature>
<dbReference type="InterPro" id="IPR020846">
    <property type="entry name" value="MFS_dom"/>
</dbReference>
<dbReference type="GO" id="GO:0016020">
    <property type="term" value="C:membrane"/>
    <property type="evidence" value="ECO:0007669"/>
    <property type="project" value="UniProtKB-SubCell"/>
</dbReference>
<dbReference type="GO" id="GO:0022857">
    <property type="term" value="F:transmembrane transporter activity"/>
    <property type="evidence" value="ECO:0007669"/>
    <property type="project" value="InterPro"/>
</dbReference>
<evidence type="ECO:0000256" key="2">
    <source>
        <dbReference type="ARBA" id="ARBA00022692"/>
    </source>
</evidence>
<feature type="transmembrane region" description="Helical" evidence="6">
    <location>
        <begin position="323"/>
        <end position="345"/>
    </location>
</feature>
<accession>A0A6A6UKG6</accession>
<feature type="transmembrane region" description="Helical" evidence="6">
    <location>
        <begin position="234"/>
        <end position="254"/>
    </location>
</feature>
<dbReference type="PANTHER" id="PTHR23514">
    <property type="entry name" value="BYPASS OF STOP CODON PROTEIN 6"/>
    <property type="match status" value="1"/>
</dbReference>
<dbReference type="InterPro" id="IPR036259">
    <property type="entry name" value="MFS_trans_sf"/>
</dbReference>
<gene>
    <name evidence="8" type="ORF">BT63DRAFT_452719</name>
</gene>
<dbReference type="EMBL" id="MU004232">
    <property type="protein sequence ID" value="KAF2672216.1"/>
    <property type="molecule type" value="Genomic_DNA"/>
</dbReference>
<comment type="subcellular location">
    <subcellularLocation>
        <location evidence="1">Membrane</location>
        <topology evidence="1">Multi-pass membrane protein</topology>
    </subcellularLocation>
</comment>